<keyword evidence="5 8" id="KW-1133">Transmembrane helix</keyword>
<proteinExistence type="predicted"/>
<evidence type="ECO:0000256" key="5">
    <source>
        <dbReference type="ARBA" id="ARBA00022989"/>
    </source>
</evidence>
<evidence type="ECO:0000313" key="10">
    <source>
        <dbReference type="EMBL" id="TFK28681.1"/>
    </source>
</evidence>
<feature type="signal peptide" evidence="9">
    <location>
        <begin position="1"/>
        <end position="21"/>
    </location>
</feature>
<name>A0A5C3LJB7_COPMA</name>
<keyword evidence="3" id="KW-0762">Sugar transport</keyword>
<reference evidence="10 11" key="1">
    <citation type="journal article" date="2019" name="Nat. Ecol. Evol.">
        <title>Megaphylogeny resolves global patterns of mushroom evolution.</title>
        <authorList>
            <person name="Varga T."/>
            <person name="Krizsan K."/>
            <person name="Foldi C."/>
            <person name="Dima B."/>
            <person name="Sanchez-Garcia M."/>
            <person name="Sanchez-Ramirez S."/>
            <person name="Szollosi G.J."/>
            <person name="Szarkandi J.G."/>
            <person name="Papp V."/>
            <person name="Albert L."/>
            <person name="Andreopoulos W."/>
            <person name="Angelini C."/>
            <person name="Antonin V."/>
            <person name="Barry K.W."/>
            <person name="Bougher N.L."/>
            <person name="Buchanan P."/>
            <person name="Buyck B."/>
            <person name="Bense V."/>
            <person name="Catcheside P."/>
            <person name="Chovatia M."/>
            <person name="Cooper J."/>
            <person name="Damon W."/>
            <person name="Desjardin D."/>
            <person name="Finy P."/>
            <person name="Geml J."/>
            <person name="Haridas S."/>
            <person name="Hughes K."/>
            <person name="Justo A."/>
            <person name="Karasinski D."/>
            <person name="Kautmanova I."/>
            <person name="Kiss B."/>
            <person name="Kocsube S."/>
            <person name="Kotiranta H."/>
            <person name="LaButti K.M."/>
            <person name="Lechner B.E."/>
            <person name="Liimatainen K."/>
            <person name="Lipzen A."/>
            <person name="Lukacs Z."/>
            <person name="Mihaltcheva S."/>
            <person name="Morgado L.N."/>
            <person name="Niskanen T."/>
            <person name="Noordeloos M.E."/>
            <person name="Ohm R.A."/>
            <person name="Ortiz-Santana B."/>
            <person name="Ovrebo C."/>
            <person name="Racz N."/>
            <person name="Riley R."/>
            <person name="Savchenko A."/>
            <person name="Shiryaev A."/>
            <person name="Soop K."/>
            <person name="Spirin V."/>
            <person name="Szebenyi C."/>
            <person name="Tomsovsky M."/>
            <person name="Tulloss R.E."/>
            <person name="Uehling J."/>
            <person name="Grigoriev I.V."/>
            <person name="Vagvolgyi C."/>
            <person name="Papp T."/>
            <person name="Martin F.M."/>
            <person name="Miettinen O."/>
            <person name="Hibbett D.S."/>
            <person name="Nagy L.G."/>
        </authorList>
    </citation>
    <scope>NUCLEOTIDE SEQUENCE [LARGE SCALE GENOMIC DNA]</scope>
    <source>
        <strain evidence="10 11">CBS 121175</strain>
    </source>
</reference>
<dbReference type="InterPro" id="IPR013657">
    <property type="entry name" value="SCL35B1-4/HUT1"/>
</dbReference>
<comment type="subcellular location">
    <subcellularLocation>
        <location evidence="1">Endomembrane system</location>
        <topology evidence="1">Multi-pass membrane protein</topology>
    </subcellularLocation>
</comment>
<evidence type="ECO:0000256" key="9">
    <source>
        <dbReference type="SAM" id="SignalP"/>
    </source>
</evidence>
<keyword evidence="6 8" id="KW-0472">Membrane</keyword>
<dbReference type="SUPFAM" id="SSF103481">
    <property type="entry name" value="Multidrug resistance efflux transporter EmrE"/>
    <property type="match status" value="1"/>
</dbReference>
<evidence type="ECO:0000256" key="7">
    <source>
        <dbReference type="SAM" id="MobiDB-lite"/>
    </source>
</evidence>
<protein>
    <submittedName>
        <fullName evidence="10">UAA transporter</fullName>
    </submittedName>
</protein>
<evidence type="ECO:0000256" key="3">
    <source>
        <dbReference type="ARBA" id="ARBA00022597"/>
    </source>
</evidence>
<evidence type="ECO:0000256" key="1">
    <source>
        <dbReference type="ARBA" id="ARBA00004127"/>
    </source>
</evidence>
<dbReference type="EMBL" id="ML210154">
    <property type="protein sequence ID" value="TFK28681.1"/>
    <property type="molecule type" value="Genomic_DNA"/>
</dbReference>
<feature type="transmembrane region" description="Helical" evidence="8">
    <location>
        <begin position="100"/>
        <end position="121"/>
    </location>
</feature>
<dbReference type="AlphaFoldDB" id="A0A5C3LJB7"/>
<keyword evidence="4 8" id="KW-0812">Transmembrane</keyword>
<keyword evidence="9" id="KW-0732">Signal</keyword>
<evidence type="ECO:0000256" key="8">
    <source>
        <dbReference type="SAM" id="Phobius"/>
    </source>
</evidence>
<evidence type="ECO:0000256" key="2">
    <source>
        <dbReference type="ARBA" id="ARBA00022448"/>
    </source>
</evidence>
<dbReference type="GO" id="GO:0000139">
    <property type="term" value="C:Golgi membrane"/>
    <property type="evidence" value="ECO:0007669"/>
    <property type="project" value="TreeGrafter"/>
</dbReference>
<keyword evidence="11" id="KW-1185">Reference proteome</keyword>
<evidence type="ECO:0000313" key="11">
    <source>
        <dbReference type="Proteomes" id="UP000307440"/>
    </source>
</evidence>
<sequence>MISLLSSWATTLSLVFGGCCANALTLEQLTLIYPSFGTLITFLQFLLISLHGIRSHITWTVYGPRFKPRRIPLLPYLGQVSLFYLISLLNNAAFAYHIPMAVHIIFRSGGLVVSMILGWLISKKRYNIVQVLSVFLVTAGVALTTFSASQTSSKKSEASATTIDPYTYATGIAILSAALLFSGFLGLLQDWTYTEYGKPTMIPAPTSKGKKNGDKKKPQPSPAPAAASATWQESMFYLHFLGLPMFIPLMGDIRHQISLINYNTPRQLFSLPLTLLTTLLLQSLGWPQSPTSTPPPYGLPPLDSLIPSSLKNNSFIYLTSPSQTEAHTALMQRPSLNLSIPKAYLPLLLNTITQLFCVAGVHRLTTRVSSLTVTLILVVRKAVSLVISLKGRFLVQALSEYLGKFKYGPATEVVRAVGGFVRTILGLDIESPGSSKPSPKVDETMLWSGAALVLLGTIGYSIGTGWAKQKPKESKGKTE</sequence>
<accession>A0A5C3LJB7</accession>
<organism evidence="10 11">
    <name type="scientific">Coprinopsis marcescibilis</name>
    <name type="common">Agaric fungus</name>
    <name type="synonym">Psathyrella marcescibilis</name>
    <dbReference type="NCBI Taxonomy" id="230819"/>
    <lineage>
        <taxon>Eukaryota</taxon>
        <taxon>Fungi</taxon>
        <taxon>Dikarya</taxon>
        <taxon>Basidiomycota</taxon>
        <taxon>Agaricomycotina</taxon>
        <taxon>Agaricomycetes</taxon>
        <taxon>Agaricomycetidae</taxon>
        <taxon>Agaricales</taxon>
        <taxon>Agaricineae</taxon>
        <taxon>Psathyrellaceae</taxon>
        <taxon>Coprinopsis</taxon>
    </lineage>
</organism>
<dbReference type="GO" id="GO:0005462">
    <property type="term" value="F:UDP-N-acetylglucosamine transmembrane transporter activity"/>
    <property type="evidence" value="ECO:0007669"/>
    <property type="project" value="TreeGrafter"/>
</dbReference>
<keyword evidence="2" id="KW-0813">Transport</keyword>
<gene>
    <name evidence="10" type="ORF">FA15DRAFT_753353</name>
</gene>
<feature type="transmembrane region" description="Helical" evidence="8">
    <location>
        <begin position="168"/>
        <end position="188"/>
    </location>
</feature>
<dbReference type="Proteomes" id="UP000307440">
    <property type="component" value="Unassembled WGS sequence"/>
</dbReference>
<evidence type="ECO:0000256" key="6">
    <source>
        <dbReference type="ARBA" id="ARBA00023136"/>
    </source>
</evidence>
<dbReference type="PANTHER" id="PTHR10778">
    <property type="entry name" value="SOLUTE CARRIER FAMILY 35 MEMBER B"/>
    <property type="match status" value="1"/>
</dbReference>
<dbReference type="InterPro" id="IPR037185">
    <property type="entry name" value="EmrE-like"/>
</dbReference>
<feature type="region of interest" description="Disordered" evidence="7">
    <location>
        <begin position="202"/>
        <end position="225"/>
    </location>
</feature>
<dbReference type="Pfam" id="PF08449">
    <property type="entry name" value="UAA"/>
    <property type="match status" value="2"/>
</dbReference>
<feature type="transmembrane region" description="Helical" evidence="8">
    <location>
        <begin position="445"/>
        <end position="467"/>
    </location>
</feature>
<feature type="chain" id="PRO_5022862807" evidence="9">
    <location>
        <begin position="22"/>
        <end position="479"/>
    </location>
</feature>
<dbReference type="OrthoDB" id="999962at2759"/>
<dbReference type="GO" id="GO:0005789">
    <property type="term" value="C:endoplasmic reticulum membrane"/>
    <property type="evidence" value="ECO:0007669"/>
    <property type="project" value="TreeGrafter"/>
</dbReference>
<feature type="transmembrane region" description="Helical" evidence="8">
    <location>
        <begin position="73"/>
        <end position="94"/>
    </location>
</feature>
<dbReference type="GO" id="GO:0005464">
    <property type="term" value="F:UDP-xylose transmembrane transporter activity"/>
    <property type="evidence" value="ECO:0007669"/>
    <property type="project" value="TreeGrafter"/>
</dbReference>
<evidence type="ECO:0000256" key="4">
    <source>
        <dbReference type="ARBA" id="ARBA00022692"/>
    </source>
</evidence>
<dbReference type="PANTHER" id="PTHR10778:SF4">
    <property type="entry name" value="NUCLEOTIDE SUGAR TRANSPORTER SLC35B4"/>
    <property type="match status" value="1"/>
</dbReference>
<feature type="transmembrane region" description="Helical" evidence="8">
    <location>
        <begin position="128"/>
        <end position="148"/>
    </location>
</feature>
<feature type="transmembrane region" description="Helical" evidence="8">
    <location>
        <begin position="31"/>
        <end position="53"/>
    </location>
</feature>